<proteinExistence type="predicted"/>
<reference evidence="3 4" key="1">
    <citation type="submission" date="2017-11" db="EMBL/GenBank/DDBJ databases">
        <title>Infants hospitalized years apart are colonized by the same room-sourced microbial strains.</title>
        <authorList>
            <person name="Brooks B."/>
            <person name="Olm M.R."/>
            <person name="Firek B.A."/>
            <person name="Baker R."/>
            <person name="Thomas B.C."/>
            <person name="Morowitz M.J."/>
            <person name="Banfield J.F."/>
        </authorList>
    </citation>
    <scope>NUCLEOTIDE SEQUENCE [LARGE SCALE GENOMIC DNA]</scope>
    <source>
        <strain evidence="3">S2_009_000_R2_76</strain>
    </source>
</reference>
<dbReference type="InterPro" id="IPR001173">
    <property type="entry name" value="Glyco_trans_2-like"/>
</dbReference>
<dbReference type="EMBL" id="QFOI01000042">
    <property type="protein sequence ID" value="PZP51107.1"/>
    <property type="molecule type" value="Genomic_DNA"/>
</dbReference>
<organism evidence="3 4">
    <name type="scientific">Pseudopedobacter saltans</name>
    <dbReference type="NCBI Taxonomy" id="151895"/>
    <lineage>
        <taxon>Bacteria</taxon>
        <taxon>Pseudomonadati</taxon>
        <taxon>Bacteroidota</taxon>
        <taxon>Sphingobacteriia</taxon>
        <taxon>Sphingobacteriales</taxon>
        <taxon>Sphingobacteriaceae</taxon>
        <taxon>Pseudopedobacter</taxon>
    </lineage>
</organism>
<evidence type="ECO:0000313" key="3">
    <source>
        <dbReference type="EMBL" id="PZP51107.1"/>
    </source>
</evidence>
<dbReference type="AlphaFoldDB" id="A0A2W5FBS8"/>
<keyword evidence="3" id="KW-0808">Transferase</keyword>
<evidence type="ECO:0000313" key="4">
    <source>
        <dbReference type="Proteomes" id="UP000249645"/>
    </source>
</evidence>
<feature type="transmembrane region" description="Helical" evidence="1">
    <location>
        <begin position="266"/>
        <end position="289"/>
    </location>
</feature>
<dbReference type="Pfam" id="PF00535">
    <property type="entry name" value="Glycos_transf_2"/>
    <property type="match status" value="1"/>
</dbReference>
<keyword evidence="1" id="KW-0472">Membrane</keyword>
<dbReference type="InterPro" id="IPR029044">
    <property type="entry name" value="Nucleotide-diphossugar_trans"/>
</dbReference>
<dbReference type="Gene3D" id="3.90.550.10">
    <property type="entry name" value="Spore Coat Polysaccharide Biosynthesis Protein SpsA, Chain A"/>
    <property type="match status" value="1"/>
</dbReference>
<keyword evidence="1" id="KW-1133">Transmembrane helix</keyword>
<keyword evidence="1" id="KW-0812">Transmembrane</keyword>
<comment type="caution">
    <text evidence="3">The sequence shown here is derived from an EMBL/GenBank/DDBJ whole genome shotgun (WGS) entry which is preliminary data.</text>
</comment>
<gene>
    <name evidence="3" type="ORF">DI598_04005</name>
</gene>
<sequence>MLSIILVNYYSTDLIMDCLHTVYRETTAIDYEIIIIDNSTDKRGKDKVLEQFPNAKWVDIGYNAGFARANNVGIKVSMGDTVLLLNPDTLILNKAIDNTYKSLSSSQYVACGVQLLNEDGSPQISGNYAMKGGLNYLLPLPYIGNFLKWFGEVVKVKKPNVPNATSTIDIDWINGAFLMVKKSAIDKAGLLDEDFFLYAEEAEWCSRLKKVGKLCIYGSEKIIHLQGETANETFESKGKGYYNLYDKKGLQIMISNFVRIRKEFGIVWFFIVFFVYMIEIPVFLLMGFIENVFRLKNPLNHIKKWTGYTVNMLKVWKYVPIICNNKPYFYKVL</sequence>
<evidence type="ECO:0000259" key="2">
    <source>
        <dbReference type="Pfam" id="PF00535"/>
    </source>
</evidence>
<name>A0A2W5FBS8_9SPHI</name>
<dbReference type="SUPFAM" id="SSF53448">
    <property type="entry name" value="Nucleotide-diphospho-sugar transferases"/>
    <property type="match status" value="1"/>
</dbReference>
<evidence type="ECO:0000256" key="1">
    <source>
        <dbReference type="SAM" id="Phobius"/>
    </source>
</evidence>
<dbReference type="PANTHER" id="PTHR43179">
    <property type="entry name" value="RHAMNOSYLTRANSFERASE WBBL"/>
    <property type="match status" value="1"/>
</dbReference>
<protein>
    <submittedName>
        <fullName evidence="3">Glycosyltransferase family 2 protein</fullName>
    </submittedName>
</protein>
<dbReference type="Proteomes" id="UP000249645">
    <property type="component" value="Unassembled WGS sequence"/>
</dbReference>
<feature type="domain" description="Glycosyltransferase 2-like" evidence="2">
    <location>
        <begin position="3"/>
        <end position="136"/>
    </location>
</feature>
<dbReference type="PANTHER" id="PTHR43179:SF7">
    <property type="entry name" value="RHAMNOSYLTRANSFERASE WBBL"/>
    <property type="match status" value="1"/>
</dbReference>
<dbReference type="GO" id="GO:0016740">
    <property type="term" value="F:transferase activity"/>
    <property type="evidence" value="ECO:0007669"/>
    <property type="project" value="UniProtKB-KW"/>
</dbReference>
<accession>A0A2W5FBS8</accession>